<dbReference type="EMBL" id="JBBXMP010000365">
    <property type="protein sequence ID" value="KAL0058101.1"/>
    <property type="molecule type" value="Genomic_DNA"/>
</dbReference>
<feature type="region of interest" description="Disordered" evidence="1">
    <location>
        <begin position="66"/>
        <end position="97"/>
    </location>
</feature>
<feature type="compositionally biased region" description="Basic residues" evidence="1">
    <location>
        <begin position="83"/>
        <end position="97"/>
    </location>
</feature>
<keyword evidence="3" id="KW-1185">Reference proteome</keyword>
<comment type="caution">
    <text evidence="2">The sequence shown here is derived from an EMBL/GenBank/DDBJ whole genome shotgun (WGS) entry which is preliminary data.</text>
</comment>
<organism evidence="2 3">
    <name type="scientific">Marasmius tenuissimus</name>
    <dbReference type="NCBI Taxonomy" id="585030"/>
    <lineage>
        <taxon>Eukaryota</taxon>
        <taxon>Fungi</taxon>
        <taxon>Dikarya</taxon>
        <taxon>Basidiomycota</taxon>
        <taxon>Agaricomycotina</taxon>
        <taxon>Agaricomycetes</taxon>
        <taxon>Agaricomycetidae</taxon>
        <taxon>Agaricales</taxon>
        <taxon>Marasmiineae</taxon>
        <taxon>Marasmiaceae</taxon>
        <taxon>Marasmius</taxon>
    </lineage>
</organism>
<gene>
    <name evidence="2" type="ORF">AAF712_015235</name>
</gene>
<evidence type="ECO:0000313" key="3">
    <source>
        <dbReference type="Proteomes" id="UP001437256"/>
    </source>
</evidence>
<feature type="region of interest" description="Disordered" evidence="1">
    <location>
        <begin position="1"/>
        <end position="20"/>
    </location>
</feature>
<proteinExistence type="predicted"/>
<reference evidence="2 3" key="1">
    <citation type="submission" date="2024-05" db="EMBL/GenBank/DDBJ databases">
        <title>A draft genome resource for the thread blight pathogen Marasmius tenuissimus strain MS-2.</title>
        <authorList>
            <person name="Yulfo-Soto G.E."/>
            <person name="Baruah I.K."/>
            <person name="Amoako-Attah I."/>
            <person name="Bukari Y."/>
            <person name="Meinhardt L.W."/>
            <person name="Bailey B.A."/>
            <person name="Cohen S.P."/>
        </authorList>
    </citation>
    <scope>NUCLEOTIDE SEQUENCE [LARGE SCALE GENOMIC DNA]</scope>
    <source>
        <strain evidence="2 3">MS-2</strain>
    </source>
</reference>
<protein>
    <submittedName>
        <fullName evidence="2">Uncharacterized protein</fullName>
    </submittedName>
</protein>
<evidence type="ECO:0000256" key="1">
    <source>
        <dbReference type="SAM" id="MobiDB-lite"/>
    </source>
</evidence>
<sequence length="97" mass="11624">MFSPDLNPGPVGNQQWGLDAGIHQDNWDPYAYFPDSQGKVYHVWDNEDVGKKYKEDRYTLTWFEQNQKKQEEKSQNNAENQRRTRPRTTPRYKSKFP</sequence>
<accession>A0ABR2Z8W3</accession>
<name>A0ABR2Z8W3_9AGAR</name>
<evidence type="ECO:0000313" key="2">
    <source>
        <dbReference type="EMBL" id="KAL0058101.1"/>
    </source>
</evidence>
<dbReference type="Proteomes" id="UP001437256">
    <property type="component" value="Unassembled WGS sequence"/>
</dbReference>